<dbReference type="InterPro" id="IPR033276">
    <property type="entry name" value="BB"/>
</dbReference>
<proteinExistence type="predicted"/>
<dbReference type="Gene3D" id="3.30.40.10">
    <property type="entry name" value="Zinc/RING finger domain, C3HC4 (zinc finger)"/>
    <property type="match status" value="1"/>
</dbReference>
<dbReference type="AlphaFoldDB" id="A0AAV7EX21"/>
<dbReference type="Pfam" id="PF13639">
    <property type="entry name" value="zf-RING_2"/>
    <property type="match status" value="1"/>
</dbReference>
<keyword evidence="1" id="KW-0479">Metal-binding</keyword>
<gene>
    <name evidence="4" type="ORF">H6P81_005938</name>
</gene>
<feature type="region of interest" description="Disordered" evidence="2">
    <location>
        <begin position="172"/>
        <end position="215"/>
    </location>
</feature>
<comment type="caution">
    <text evidence="4">The sequence shown here is derived from an EMBL/GenBank/DDBJ whole genome shotgun (WGS) entry which is preliminary data.</text>
</comment>
<accession>A0AAV7EX21</accession>
<evidence type="ECO:0000313" key="5">
    <source>
        <dbReference type="Proteomes" id="UP000825729"/>
    </source>
</evidence>
<dbReference type="SMART" id="SM00184">
    <property type="entry name" value="RING"/>
    <property type="match status" value="1"/>
</dbReference>
<feature type="region of interest" description="Disordered" evidence="2">
    <location>
        <begin position="233"/>
        <end position="258"/>
    </location>
</feature>
<dbReference type="FunFam" id="3.30.40.10:FF:000226">
    <property type="entry name" value="E3 ubiquitin ligase BIG BROTHER"/>
    <property type="match status" value="1"/>
</dbReference>
<reference evidence="4 5" key="1">
    <citation type="submission" date="2021-07" db="EMBL/GenBank/DDBJ databases">
        <title>The Aristolochia fimbriata genome: insights into angiosperm evolution, floral development and chemical biosynthesis.</title>
        <authorList>
            <person name="Jiao Y."/>
        </authorList>
    </citation>
    <scope>NUCLEOTIDE SEQUENCE [LARGE SCALE GENOMIC DNA]</scope>
    <source>
        <strain evidence="4">IBCAS-2021</strain>
        <tissue evidence="4">Leaf</tissue>
    </source>
</reference>
<dbReference type="EMBL" id="JAINDJ010000003">
    <property type="protein sequence ID" value="KAG9453034.1"/>
    <property type="molecule type" value="Genomic_DNA"/>
</dbReference>
<sequence length="366" mass="41245">MVLGKWNKKAFFFSNRNWKQTIRLVGGTLLLRRQTRLSVAELSKRRRPFDCLAPLFLTLHSSLFTPHSSLLTPHASRLTLHSSRLRFKTSAKDPPERSDRWINGDVVQETRRLSITMRELTETQGVRVSYVSTGTSRAFVGGYYIEHGDLPLEDFLQDQEIVHQSLLTNTLNNMSNVSGNTPSCLEDEKKSGEQKTSEEKGDCSQPERDSQLAEDEALARALQEMEDQLADASLNTGSDEPESSSPPSPTTNRDSNSPIASLTARQDNIDPDNMSYEELQSLGDAIGTQSRGLSDELISYLPSSKYKTGFFSKKDKHEECVICCMVYKNRDKLITLPCLHQYHSNCVSRWLKINKACPVCNEEVFG</sequence>
<organism evidence="4 5">
    <name type="scientific">Aristolochia fimbriata</name>
    <name type="common">White veined hardy Dutchman's pipe vine</name>
    <dbReference type="NCBI Taxonomy" id="158543"/>
    <lineage>
        <taxon>Eukaryota</taxon>
        <taxon>Viridiplantae</taxon>
        <taxon>Streptophyta</taxon>
        <taxon>Embryophyta</taxon>
        <taxon>Tracheophyta</taxon>
        <taxon>Spermatophyta</taxon>
        <taxon>Magnoliopsida</taxon>
        <taxon>Magnoliidae</taxon>
        <taxon>Piperales</taxon>
        <taxon>Aristolochiaceae</taxon>
        <taxon>Aristolochia</taxon>
    </lineage>
</organism>
<dbReference type="PROSITE" id="PS50089">
    <property type="entry name" value="ZF_RING_2"/>
    <property type="match status" value="1"/>
</dbReference>
<feature type="compositionally biased region" description="Polar residues" evidence="2">
    <location>
        <begin position="174"/>
        <end position="183"/>
    </location>
</feature>
<protein>
    <recommendedName>
        <fullName evidence="3">RING-type domain-containing protein</fullName>
    </recommendedName>
</protein>
<dbReference type="Proteomes" id="UP000825729">
    <property type="component" value="Unassembled WGS sequence"/>
</dbReference>
<name>A0AAV7EX21_ARIFI</name>
<dbReference type="GO" id="GO:0031624">
    <property type="term" value="F:ubiquitin conjugating enzyme binding"/>
    <property type="evidence" value="ECO:0007669"/>
    <property type="project" value="TreeGrafter"/>
</dbReference>
<evidence type="ECO:0000313" key="4">
    <source>
        <dbReference type="EMBL" id="KAG9453034.1"/>
    </source>
</evidence>
<dbReference type="SUPFAM" id="SSF57850">
    <property type="entry name" value="RING/U-box"/>
    <property type="match status" value="1"/>
</dbReference>
<keyword evidence="1" id="KW-0862">Zinc</keyword>
<keyword evidence="5" id="KW-1185">Reference proteome</keyword>
<evidence type="ECO:0000259" key="3">
    <source>
        <dbReference type="PROSITE" id="PS50089"/>
    </source>
</evidence>
<dbReference type="GO" id="GO:0046621">
    <property type="term" value="P:negative regulation of organ growth"/>
    <property type="evidence" value="ECO:0007669"/>
    <property type="project" value="InterPro"/>
</dbReference>
<dbReference type="PANTHER" id="PTHR46400:SF11">
    <property type="entry name" value="OS04G0571200 PROTEIN"/>
    <property type="match status" value="1"/>
</dbReference>
<dbReference type="InterPro" id="IPR013083">
    <property type="entry name" value="Znf_RING/FYVE/PHD"/>
</dbReference>
<dbReference type="GO" id="GO:0016567">
    <property type="term" value="P:protein ubiquitination"/>
    <property type="evidence" value="ECO:0007669"/>
    <property type="project" value="InterPro"/>
</dbReference>
<feature type="domain" description="RING-type" evidence="3">
    <location>
        <begin position="320"/>
        <end position="361"/>
    </location>
</feature>
<keyword evidence="1" id="KW-0863">Zinc-finger</keyword>
<evidence type="ECO:0000256" key="1">
    <source>
        <dbReference type="PROSITE-ProRule" id="PRU00175"/>
    </source>
</evidence>
<feature type="compositionally biased region" description="Basic and acidic residues" evidence="2">
    <location>
        <begin position="186"/>
        <end position="211"/>
    </location>
</feature>
<dbReference type="PANTHER" id="PTHR46400">
    <property type="entry name" value="RING/U-BOX SUPERFAMILY PROTEIN"/>
    <property type="match status" value="1"/>
</dbReference>
<dbReference type="GO" id="GO:0004842">
    <property type="term" value="F:ubiquitin-protein transferase activity"/>
    <property type="evidence" value="ECO:0007669"/>
    <property type="project" value="InterPro"/>
</dbReference>
<evidence type="ECO:0000256" key="2">
    <source>
        <dbReference type="SAM" id="MobiDB-lite"/>
    </source>
</evidence>
<dbReference type="InterPro" id="IPR001841">
    <property type="entry name" value="Znf_RING"/>
</dbReference>
<dbReference type="GO" id="GO:0008270">
    <property type="term" value="F:zinc ion binding"/>
    <property type="evidence" value="ECO:0007669"/>
    <property type="project" value="UniProtKB-KW"/>
</dbReference>